<dbReference type="InterPro" id="IPR051455">
    <property type="entry name" value="Bact_solute-bind_prot3"/>
</dbReference>
<dbReference type="EMBL" id="LAQU01000015">
    <property type="protein sequence ID" value="KKB62803.1"/>
    <property type="molecule type" value="Genomic_DNA"/>
</dbReference>
<evidence type="ECO:0000313" key="6">
    <source>
        <dbReference type="EMBL" id="KKB62803.1"/>
    </source>
</evidence>
<dbReference type="Gene3D" id="3.40.190.10">
    <property type="entry name" value="Periplasmic binding protein-like II"/>
    <property type="match status" value="2"/>
</dbReference>
<dbReference type="CDD" id="cd13688">
    <property type="entry name" value="PBP2_GltI_DEBP"/>
    <property type="match status" value="1"/>
</dbReference>
<feature type="signal peptide" evidence="4">
    <location>
        <begin position="1"/>
        <end position="18"/>
    </location>
</feature>
<keyword evidence="3 4" id="KW-0732">Signal</keyword>
<dbReference type="SUPFAM" id="SSF53850">
    <property type="entry name" value="Periplasmic binding protein-like II"/>
    <property type="match status" value="1"/>
</dbReference>
<protein>
    <recommendedName>
        <fullName evidence="5">Solute-binding protein family 3/N-terminal domain-containing protein</fullName>
    </recommendedName>
</protein>
<evidence type="ECO:0000256" key="1">
    <source>
        <dbReference type="ARBA" id="ARBA00010333"/>
    </source>
</evidence>
<evidence type="ECO:0000256" key="3">
    <source>
        <dbReference type="ARBA" id="ARBA00022729"/>
    </source>
</evidence>
<dbReference type="GO" id="GO:0006865">
    <property type="term" value="P:amino acid transport"/>
    <property type="evidence" value="ECO:0007669"/>
    <property type="project" value="TreeGrafter"/>
</dbReference>
<name>A0A0F5JY87_9BURK</name>
<dbReference type="Pfam" id="PF00497">
    <property type="entry name" value="SBP_bac_3"/>
    <property type="match status" value="1"/>
</dbReference>
<evidence type="ECO:0000259" key="5">
    <source>
        <dbReference type="SMART" id="SM00062"/>
    </source>
</evidence>
<dbReference type="SMART" id="SM00062">
    <property type="entry name" value="PBPb"/>
    <property type="match status" value="1"/>
</dbReference>
<dbReference type="PANTHER" id="PTHR30085:SF2">
    <property type="entry name" value="GLUTAMATE_ASPARTATE IMPORT SOLUTE-BINDING PROTEIN"/>
    <property type="match status" value="1"/>
</dbReference>
<dbReference type="PATRIC" id="fig|28092.6.peg.3507"/>
<feature type="domain" description="Solute-binding protein family 3/N-terminal" evidence="5">
    <location>
        <begin position="34"/>
        <end position="266"/>
    </location>
</feature>
<evidence type="ECO:0000313" key="7">
    <source>
        <dbReference type="Proteomes" id="UP000033618"/>
    </source>
</evidence>
<organism evidence="6 7">
    <name type="scientific">Robbsia andropogonis</name>
    <dbReference type="NCBI Taxonomy" id="28092"/>
    <lineage>
        <taxon>Bacteria</taxon>
        <taxon>Pseudomonadati</taxon>
        <taxon>Pseudomonadota</taxon>
        <taxon>Betaproteobacteria</taxon>
        <taxon>Burkholderiales</taxon>
        <taxon>Burkholderiaceae</taxon>
        <taxon>Robbsia</taxon>
    </lineage>
</organism>
<feature type="chain" id="PRO_5002490959" description="Solute-binding protein family 3/N-terminal domain-containing protein" evidence="4">
    <location>
        <begin position="19"/>
        <end position="295"/>
    </location>
</feature>
<dbReference type="Proteomes" id="UP000033618">
    <property type="component" value="Unassembled WGS sequence"/>
</dbReference>
<reference evidence="6 7" key="1">
    <citation type="submission" date="2015-03" db="EMBL/GenBank/DDBJ databases">
        <title>Draft Genome Sequence of Burkholderia andropogonis type strain ICMP2807, isolated from Sorghum bicolor.</title>
        <authorList>
            <person name="Lopes-Santos L."/>
            <person name="Castro D.B."/>
            <person name="Ottoboni L.M."/>
            <person name="Park D."/>
            <person name="Weirc B.S."/>
            <person name="Destefano S.A."/>
        </authorList>
    </citation>
    <scope>NUCLEOTIDE SEQUENCE [LARGE SCALE GENOMIC DNA]</scope>
    <source>
        <strain evidence="6 7">ICMP2807</strain>
    </source>
</reference>
<dbReference type="GO" id="GO:0005576">
    <property type="term" value="C:extracellular region"/>
    <property type="evidence" value="ECO:0007669"/>
    <property type="project" value="TreeGrafter"/>
</dbReference>
<dbReference type="InterPro" id="IPR001638">
    <property type="entry name" value="Solute-binding_3/MltF_N"/>
</dbReference>
<gene>
    <name evidence="6" type="ORF">WM40_14840</name>
</gene>
<comment type="caution">
    <text evidence="6">The sequence shown here is derived from an EMBL/GenBank/DDBJ whole genome shotgun (WGS) entry which is preliminary data.</text>
</comment>
<evidence type="ECO:0000256" key="2">
    <source>
        <dbReference type="ARBA" id="ARBA00022448"/>
    </source>
</evidence>
<dbReference type="AlphaFoldDB" id="A0A0F5JY87"/>
<evidence type="ECO:0000256" key="4">
    <source>
        <dbReference type="SAM" id="SignalP"/>
    </source>
</evidence>
<proteinExistence type="inferred from homology"/>
<sequence length="295" mass="32339">MLPTIVLAFALLSPNAHAVDADGPTLDGIRQSGVITMGVRDNSFPFSYLGEDGHYMGFSMDLSMAIVDAIKQRLHMPNLPVKELPITSQNRISLVQNNQIQFECSSTTHNVERENQVNFSNTFFVIGTRLLVPTSSSINDFPDLKGKSVVTVAGSTSERLLRGLNETKSLHMNVVSSVDAASAFLILETGRVAAYMMDDPVLAGYRATAHKPANWKIVGTPMSREAYGCMMPKGDTAFKKLVDSVIAERQHSGVQTASYTKWFMSPTPPKNVNLDFPMSDDVRALNTQPNDKPLQ</sequence>
<keyword evidence="2" id="KW-0813">Transport</keyword>
<keyword evidence="7" id="KW-1185">Reference proteome</keyword>
<comment type="similarity">
    <text evidence="1">Belongs to the bacterial solute-binding protein 3 family.</text>
</comment>
<dbReference type="PANTHER" id="PTHR30085">
    <property type="entry name" value="AMINO ACID ABC TRANSPORTER PERMEASE"/>
    <property type="match status" value="1"/>
</dbReference>
<dbReference type="STRING" id="28092.WM40_14840"/>
<dbReference type="GO" id="GO:0030288">
    <property type="term" value="C:outer membrane-bounded periplasmic space"/>
    <property type="evidence" value="ECO:0007669"/>
    <property type="project" value="TreeGrafter"/>
</dbReference>
<accession>A0A0F5JY87</accession>